<feature type="transmembrane region" description="Helical" evidence="1">
    <location>
        <begin position="219"/>
        <end position="242"/>
    </location>
</feature>
<keyword evidence="1" id="KW-0472">Membrane</keyword>
<feature type="transmembrane region" description="Helical" evidence="1">
    <location>
        <begin position="100"/>
        <end position="117"/>
    </location>
</feature>
<name>A0ABP7UPG1_9FLAO</name>
<dbReference type="Pfam" id="PF09586">
    <property type="entry name" value="YfhO"/>
    <property type="match status" value="1"/>
</dbReference>
<dbReference type="InterPro" id="IPR018580">
    <property type="entry name" value="Uncharacterised_YfhO"/>
</dbReference>
<keyword evidence="3" id="KW-1185">Reference proteome</keyword>
<comment type="caution">
    <text evidence="2">The sequence shown here is derived from an EMBL/GenBank/DDBJ whole genome shotgun (WGS) entry which is preliminary data.</text>
</comment>
<feature type="transmembrane region" description="Helical" evidence="1">
    <location>
        <begin position="369"/>
        <end position="390"/>
    </location>
</feature>
<dbReference type="PANTHER" id="PTHR38454:SF1">
    <property type="entry name" value="INTEGRAL MEMBRANE PROTEIN"/>
    <property type="match status" value="1"/>
</dbReference>
<evidence type="ECO:0008006" key="4">
    <source>
        <dbReference type="Google" id="ProtNLM"/>
    </source>
</evidence>
<feature type="transmembrane region" description="Helical" evidence="1">
    <location>
        <begin position="563"/>
        <end position="581"/>
    </location>
</feature>
<feature type="transmembrane region" description="Helical" evidence="1">
    <location>
        <begin position="6"/>
        <end position="26"/>
    </location>
</feature>
<dbReference type="EMBL" id="BAABCS010000014">
    <property type="protein sequence ID" value="GAA4049139.1"/>
    <property type="molecule type" value="Genomic_DNA"/>
</dbReference>
<keyword evidence="1" id="KW-0812">Transmembrane</keyword>
<feature type="transmembrane region" description="Helical" evidence="1">
    <location>
        <begin position="410"/>
        <end position="429"/>
    </location>
</feature>
<feature type="transmembrane region" description="Helical" evidence="1">
    <location>
        <begin position="342"/>
        <end position="362"/>
    </location>
</feature>
<feature type="transmembrane region" description="Helical" evidence="1">
    <location>
        <begin position="123"/>
        <end position="142"/>
    </location>
</feature>
<dbReference type="RefSeq" id="WP_345092643.1">
    <property type="nucleotide sequence ID" value="NZ_BAABCS010000014.1"/>
</dbReference>
<feature type="transmembrane region" description="Helical" evidence="1">
    <location>
        <begin position="190"/>
        <end position="207"/>
    </location>
</feature>
<feature type="transmembrane region" description="Helical" evidence="1">
    <location>
        <begin position="499"/>
        <end position="521"/>
    </location>
</feature>
<dbReference type="Proteomes" id="UP001500426">
    <property type="component" value="Unassembled WGS sequence"/>
</dbReference>
<feature type="transmembrane region" description="Helical" evidence="1">
    <location>
        <begin position="588"/>
        <end position="605"/>
    </location>
</feature>
<evidence type="ECO:0000256" key="1">
    <source>
        <dbReference type="SAM" id="Phobius"/>
    </source>
</evidence>
<evidence type="ECO:0000313" key="3">
    <source>
        <dbReference type="Proteomes" id="UP001500426"/>
    </source>
</evidence>
<accession>A0ABP7UPG1</accession>
<feature type="transmembrane region" description="Helical" evidence="1">
    <location>
        <begin position="466"/>
        <end position="487"/>
    </location>
</feature>
<reference evidence="3" key="1">
    <citation type="journal article" date="2019" name="Int. J. Syst. Evol. Microbiol.">
        <title>The Global Catalogue of Microorganisms (GCM) 10K type strain sequencing project: providing services to taxonomists for standard genome sequencing and annotation.</title>
        <authorList>
            <consortium name="The Broad Institute Genomics Platform"/>
            <consortium name="The Broad Institute Genome Sequencing Center for Infectious Disease"/>
            <person name="Wu L."/>
            <person name="Ma J."/>
        </authorList>
    </citation>
    <scope>NUCLEOTIDE SEQUENCE [LARGE SCALE GENOMIC DNA]</scope>
    <source>
        <strain evidence="3">JCM 17068</strain>
    </source>
</reference>
<evidence type="ECO:0000313" key="2">
    <source>
        <dbReference type="EMBL" id="GAA4049139.1"/>
    </source>
</evidence>
<feature type="transmembrane region" description="Helical" evidence="1">
    <location>
        <begin position="149"/>
        <end position="170"/>
    </location>
</feature>
<feature type="transmembrane region" description="Helical" evidence="1">
    <location>
        <begin position="854"/>
        <end position="872"/>
    </location>
</feature>
<gene>
    <name evidence="2" type="ORF">GCM10022388_13740</name>
</gene>
<proteinExistence type="predicted"/>
<organism evidence="2 3">
    <name type="scientific">Flavobacterium chungnamense</name>
    <dbReference type="NCBI Taxonomy" id="706182"/>
    <lineage>
        <taxon>Bacteria</taxon>
        <taxon>Pseudomonadati</taxon>
        <taxon>Bacteroidota</taxon>
        <taxon>Flavobacteriia</taxon>
        <taxon>Flavobacteriales</taxon>
        <taxon>Flavobacteriaceae</taxon>
        <taxon>Flavobacterium</taxon>
    </lineage>
</organism>
<keyword evidence="1" id="KW-1133">Transmembrane helix</keyword>
<dbReference type="PANTHER" id="PTHR38454">
    <property type="entry name" value="INTEGRAL MEMBRANE PROTEIN-RELATED"/>
    <property type="match status" value="1"/>
</dbReference>
<protein>
    <recommendedName>
        <fullName evidence="4">Membrane protein YfhO</fullName>
    </recommendedName>
</protein>
<sequence length="878" mass="99165">MKQLQKLYPHILAICGFVLIALIYFYPVLQGKKISQSDIVQYTAMAKEQNDFRASENAEPYWTNSAFGGMPTYQLGAKYPNDFIGHIDDALRFLPRPADYLFLYFLGFYGLMLVLKIDPLKAFFGALAFGFSTYLIIILGVGHNAKAHAIAYMPLVVAGVIMVFQKRFFYGGMLTMFAVALEINANHFQMTYYLLIVLIALGIYYSYKFIKNKEFKPLLNVVGTFAVALIFAIGSNATGLLATKEYADFSTRGKSDLKLQPDGTKKVSTSTLDKEYINEYSYGIAESFNLIAPRLFGGGSAEELDENSAVYDYMLKYGASEGEAKQFTSYYARTYWGEQPSVAAPAYIGAIVFFLFVLAMFHDKRKLKYVFLVGAIVSLMLSWGKNFSIITDLFIDYMPMYDKFRAVSSIQVILELCIPILAVMGLHSFFTTNKEKQWNSLWKAAGTSLLLIIFLNISKLEHLPGLLYTFSLFLLVISSFGLIFYKFFYKKTIKNLSMILQIILVFSLISIFVFSVTIGNIDFVGAMDGDLRQMLSQSQDKSFGIGFIDAVRADRRTMYSADLLRTGFFIVLAVLVLWMYTKNKMAQSTAIILVGILMVSDLFFVDKKYVSSRDFVSAREVDVPFEATTSDMQILQDTTHYRVLEVEGNLSSARASYFHKSIGGYSAVKPRAMQELFDYQIAKNNKEVIDMLNVKYIIQTNDKGEEFPTLNPDANGNAWFVNELKMVENADAEMKALEKFDSKKEVIFDKSSDIFGPYKKMPFKNQSFVKDSTASIKLTSYKPNHLKYVSNNTNNGFAVFSEMYYKNGWIATIDGKEAPILKVNYALRGLNIPAGNHKIEFKFEPQVVKTGSTIALISFIGMMLLLVGGIYLDRKNKV</sequence>
<feature type="transmembrane region" description="Helical" evidence="1">
    <location>
        <begin position="441"/>
        <end position="460"/>
    </location>
</feature>